<dbReference type="Pfam" id="PF13247">
    <property type="entry name" value="Fer4_11"/>
    <property type="match status" value="1"/>
</dbReference>
<dbReference type="STRING" id="1703779.AMJ83_03960"/>
<evidence type="ECO:0000256" key="4">
    <source>
        <dbReference type="ARBA" id="ARBA00023014"/>
    </source>
</evidence>
<gene>
    <name evidence="6" type="ORF">AMJ83_03960</name>
</gene>
<protein>
    <recommendedName>
        <fullName evidence="5">4Fe-4S ferredoxin-type domain-containing protein</fullName>
    </recommendedName>
</protein>
<feature type="domain" description="4Fe-4S ferredoxin-type" evidence="5">
    <location>
        <begin position="3"/>
        <end position="31"/>
    </location>
</feature>
<dbReference type="Gene3D" id="3.30.70.20">
    <property type="match status" value="2"/>
</dbReference>
<keyword evidence="4" id="KW-0411">Iron-sulfur</keyword>
<comment type="caution">
    <text evidence="6">The sequence shown here is derived from an EMBL/GenBank/DDBJ whole genome shotgun (WGS) entry which is preliminary data.</text>
</comment>
<name>A0A0S8FUD1_UNCW3</name>
<dbReference type="PANTHER" id="PTHR43177">
    <property type="entry name" value="PROTEIN NRFC"/>
    <property type="match status" value="1"/>
</dbReference>
<keyword evidence="1" id="KW-0004">4Fe-4S</keyword>
<dbReference type="AlphaFoldDB" id="A0A0S8FUD1"/>
<dbReference type="Proteomes" id="UP000051373">
    <property type="component" value="Unassembled WGS sequence"/>
</dbReference>
<organism evidence="6 7">
    <name type="scientific">candidate division WOR_3 bacterium SM23_42</name>
    <dbReference type="NCBI Taxonomy" id="1703779"/>
    <lineage>
        <taxon>Bacteria</taxon>
        <taxon>Bacteria division WOR-3</taxon>
    </lineage>
</organism>
<feature type="domain" description="4Fe-4S ferredoxin-type" evidence="5">
    <location>
        <begin position="71"/>
        <end position="100"/>
    </location>
</feature>
<accession>A0A0S8FUD1</accession>
<dbReference type="CDD" id="cd04410">
    <property type="entry name" value="DMSOR_beta-like"/>
    <property type="match status" value="1"/>
</dbReference>
<dbReference type="SUPFAM" id="SSF54862">
    <property type="entry name" value="4Fe-4S ferredoxins"/>
    <property type="match status" value="1"/>
</dbReference>
<proteinExistence type="predicted"/>
<evidence type="ECO:0000256" key="2">
    <source>
        <dbReference type="ARBA" id="ARBA00022723"/>
    </source>
</evidence>
<dbReference type="PROSITE" id="PS51379">
    <property type="entry name" value="4FE4S_FER_2"/>
    <property type="match status" value="3"/>
</dbReference>
<reference evidence="6 7" key="1">
    <citation type="journal article" date="2015" name="Microbiome">
        <title>Genomic resolution of linkages in carbon, nitrogen, and sulfur cycling among widespread estuary sediment bacteria.</title>
        <authorList>
            <person name="Baker B.J."/>
            <person name="Lazar C.S."/>
            <person name="Teske A.P."/>
            <person name="Dick G.J."/>
        </authorList>
    </citation>
    <scope>NUCLEOTIDE SEQUENCE [LARGE SCALE GENOMIC DNA]</scope>
    <source>
        <strain evidence="6">SM23_42</strain>
    </source>
</reference>
<evidence type="ECO:0000259" key="5">
    <source>
        <dbReference type="PROSITE" id="PS51379"/>
    </source>
</evidence>
<evidence type="ECO:0000256" key="1">
    <source>
        <dbReference type="ARBA" id="ARBA00022485"/>
    </source>
</evidence>
<dbReference type="EMBL" id="LJUJ01000005">
    <property type="protein sequence ID" value="KPK64158.1"/>
    <property type="molecule type" value="Genomic_DNA"/>
</dbReference>
<dbReference type="GO" id="GO:0051539">
    <property type="term" value="F:4 iron, 4 sulfur cluster binding"/>
    <property type="evidence" value="ECO:0007669"/>
    <property type="project" value="UniProtKB-KW"/>
</dbReference>
<keyword evidence="2" id="KW-0479">Metal-binding</keyword>
<dbReference type="GO" id="GO:0046872">
    <property type="term" value="F:metal ion binding"/>
    <property type="evidence" value="ECO:0007669"/>
    <property type="project" value="UniProtKB-KW"/>
</dbReference>
<dbReference type="PROSITE" id="PS00198">
    <property type="entry name" value="4FE4S_FER_1"/>
    <property type="match status" value="1"/>
</dbReference>
<dbReference type="InterPro" id="IPR050954">
    <property type="entry name" value="ET_IronSulfur_Cluster-Binding"/>
</dbReference>
<sequence length="156" mass="16992">MQKRIVLDLDLCCGCRSCEAACRSAFKGEARIRHGDITGVAYLPLACKHCKQPLCLASCPVEAITQDESTGLVVRSANICIGCKSCAYACPFGVIDAPLVRHISQKCSLCADRKEGPRCVAACSSGALQWLSDDEIKRHEIGMRMVSQDLFIRRKA</sequence>
<keyword evidence="3" id="KW-0408">Iron</keyword>
<evidence type="ECO:0000256" key="3">
    <source>
        <dbReference type="ARBA" id="ARBA00023004"/>
    </source>
</evidence>
<feature type="domain" description="4Fe-4S ferredoxin-type" evidence="5">
    <location>
        <begin position="38"/>
        <end position="69"/>
    </location>
</feature>
<dbReference type="InterPro" id="IPR017896">
    <property type="entry name" value="4Fe4S_Fe-S-bd"/>
</dbReference>
<evidence type="ECO:0000313" key="7">
    <source>
        <dbReference type="Proteomes" id="UP000051373"/>
    </source>
</evidence>
<dbReference type="PANTHER" id="PTHR43177:SF9">
    <property type="entry name" value="PROTEIN NRFC"/>
    <property type="match status" value="1"/>
</dbReference>
<evidence type="ECO:0000313" key="6">
    <source>
        <dbReference type="EMBL" id="KPK64158.1"/>
    </source>
</evidence>
<dbReference type="InterPro" id="IPR017900">
    <property type="entry name" value="4Fe4S_Fe_S_CS"/>
</dbReference>